<dbReference type="Proteomes" id="UP001500280">
    <property type="component" value="Unassembled WGS sequence"/>
</dbReference>
<dbReference type="EMBL" id="BAAANF010000022">
    <property type="protein sequence ID" value="GAA1708011.1"/>
    <property type="molecule type" value="Genomic_DNA"/>
</dbReference>
<evidence type="ECO:0000256" key="2">
    <source>
        <dbReference type="SAM" id="Phobius"/>
    </source>
</evidence>
<protein>
    <submittedName>
        <fullName evidence="3">Uncharacterized protein</fullName>
    </submittedName>
</protein>
<keyword evidence="2" id="KW-0472">Membrane</keyword>
<name>A0ABN2IMJ3_9ACTN</name>
<dbReference type="RefSeq" id="WP_344160504.1">
    <property type="nucleotide sequence ID" value="NZ_BAAANF010000022.1"/>
</dbReference>
<organism evidence="3 4">
    <name type="scientific">Kribbella yunnanensis</name>
    <dbReference type="NCBI Taxonomy" id="190194"/>
    <lineage>
        <taxon>Bacteria</taxon>
        <taxon>Bacillati</taxon>
        <taxon>Actinomycetota</taxon>
        <taxon>Actinomycetes</taxon>
        <taxon>Propionibacteriales</taxon>
        <taxon>Kribbellaceae</taxon>
        <taxon>Kribbella</taxon>
    </lineage>
</organism>
<feature type="region of interest" description="Disordered" evidence="1">
    <location>
        <begin position="52"/>
        <end position="75"/>
    </location>
</feature>
<gene>
    <name evidence="3" type="ORF">GCM10009745_64880</name>
</gene>
<proteinExistence type="predicted"/>
<accession>A0ABN2IMJ3</accession>
<feature type="compositionally biased region" description="Pro residues" evidence="1">
    <location>
        <begin position="57"/>
        <end position="72"/>
    </location>
</feature>
<evidence type="ECO:0000313" key="3">
    <source>
        <dbReference type="EMBL" id="GAA1708011.1"/>
    </source>
</evidence>
<comment type="caution">
    <text evidence="3">The sequence shown here is derived from an EMBL/GenBank/DDBJ whole genome shotgun (WGS) entry which is preliminary data.</text>
</comment>
<keyword evidence="2" id="KW-1133">Transmembrane helix</keyword>
<reference evidence="3 4" key="1">
    <citation type="journal article" date="2019" name="Int. J. Syst. Evol. Microbiol.">
        <title>The Global Catalogue of Microorganisms (GCM) 10K type strain sequencing project: providing services to taxonomists for standard genome sequencing and annotation.</title>
        <authorList>
            <consortium name="The Broad Institute Genomics Platform"/>
            <consortium name="The Broad Institute Genome Sequencing Center for Infectious Disease"/>
            <person name="Wu L."/>
            <person name="Ma J."/>
        </authorList>
    </citation>
    <scope>NUCLEOTIDE SEQUENCE [LARGE SCALE GENOMIC DNA]</scope>
    <source>
        <strain evidence="3 4">JCM 14307</strain>
    </source>
</reference>
<keyword evidence="2" id="KW-0812">Transmembrane</keyword>
<sequence>MSYQPPGGMAAPDYGRPPRKSRAGLFIVLMLILLIVVLGTGAWVATKVVSSIKPDKSTPPPAPITSVAPPPKLTASVKPKPTITVKTVPVKPLPITPSPAAGSPAQVAAQFVARLNANDPKGATALGCADTKQAIPALIDQFVRPPTSLTVGKTAVGSAGQIAVFAMNGTTKGATVAGTLVVEVGGRACVKAFLVRAIG</sequence>
<keyword evidence="4" id="KW-1185">Reference proteome</keyword>
<feature type="transmembrane region" description="Helical" evidence="2">
    <location>
        <begin position="23"/>
        <end position="45"/>
    </location>
</feature>
<evidence type="ECO:0000313" key="4">
    <source>
        <dbReference type="Proteomes" id="UP001500280"/>
    </source>
</evidence>
<evidence type="ECO:0000256" key="1">
    <source>
        <dbReference type="SAM" id="MobiDB-lite"/>
    </source>
</evidence>